<sequence length="85" mass="9068">MPTKRTKWTYTAARAVAHGCTLTVTAAAALSDAYAWIVTVAGEGAGQHVANGVAPTMESAMEHAEVAARRHAERIEEASRQMLLF</sequence>
<dbReference type="EMBL" id="CP032337">
    <property type="protein sequence ID" value="QCO07490.1"/>
    <property type="molecule type" value="Genomic_DNA"/>
</dbReference>
<proteinExistence type="predicted"/>
<protein>
    <submittedName>
        <fullName evidence="2">Uncharacterized protein</fullName>
    </submittedName>
</protein>
<reference evidence="2 3" key="1">
    <citation type="submission" date="2018-09" db="EMBL/GenBank/DDBJ databases">
        <title>Whole genome based analysis of evolution and adaptive divergence in Indian and Brazilian strains of Azospirillum brasilense.</title>
        <authorList>
            <person name="Singh C."/>
            <person name="Tripathi A.K."/>
        </authorList>
    </citation>
    <scope>NUCLEOTIDE SEQUENCE [LARGE SCALE GENOMIC DNA]</scope>
    <source>
        <strain evidence="2 3">MTCC4036</strain>
        <plasmid evidence="2 3">p7</plasmid>
    </source>
</reference>
<feature type="chain" id="PRO_5020408790" evidence="1">
    <location>
        <begin position="27"/>
        <end position="85"/>
    </location>
</feature>
<evidence type="ECO:0000313" key="2">
    <source>
        <dbReference type="EMBL" id="QCO07490.1"/>
    </source>
</evidence>
<accession>A0A4D8QGX9</accession>
<geneLocation type="plasmid" evidence="2 3">
    <name>p7</name>
</geneLocation>
<feature type="signal peptide" evidence="1">
    <location>
        <begin position="1"/>
        <end position="26"/>
    </location>
</feature>
<organism evidence="2 3">
    <name type="scientific">Azospirillum brasilense</name>
    <dbReference type="NCBI Taxonomy" id="192"/>
    <lineage>
        <taxon>Bacteria</taxon>
        <taxon>Pseudomonadati</taxon>
        <taxon>Pseudomonadota</taxon>
        <taxon>Alphaproteobacteria</taxon>
        <taxon>Rhodospirillales</taxon>
        <taxon>Azospirillaceae</taxon>
        <taxon>Azospirillum</taxon>
    </lineage>
</organism>
<keyword evidence="2" id="KW-0614">Plasmid</keyword>
<dbReference type="Proteomes" id="UP000298596">
    <property type="component" value="Plasmid p7"/>
</dbReference>
<evidence type="ECO:0000313" key="3">
    <source>
        <dbReference type="Proteomes" id="UP000298596"/>
    </source>
</evidence>
<keyword evidence="1" id="KW-0732">Signal</keyword>
<evidence type="ECO:0000256" key="1">
    <source>
        <dbReference type="SAM" id="SignalP"/>
    </source>
</evidence>
<gene>
    <name evidence="2" type="ORF">D3867_37025</name>
</gene>
<dbReference type="AlphaFoldDB" id="A0A4D8QGX9"/>
<name>A0A4D8QGX9_AZOBR</name>